<reference evidence="4 5" key="1">
    <citation type="submission" date="2019-02" db="EMBL/GenBank/DDBJ databases">
        <title>Deep-cultivation of Planctomycetes and their phenomic and genomic characterization uncovers novel biology.</title>
        <authorList>
            <person name="Wiegand S."/>
            <person name="Jogler M."/>
            <person name="Boedeker C."/>
            <person name="Pinto D."/>
            <person name="Vollmers J."/>
            <person name="Rivas-Marin E."/>
            <person name="Kohn T."/>
            <person name="Peeters S.H."/>
            <person name="Heuer A."/>
            <person name="Rast P."/>
            <person name="Oberbeckmann S."/>
            <person name="Bunk B."/>
            <person name="Jeske O."/>
            <person name="Meyerdierks A."/>
            <person name="Storesund J.E."/>
            <person name="Kallscheuer N."/>
            <person name="Luecker S."/>
            <person name="Lage O.M."/>
            <person name="Pohl T."/>
            <person name="Merkel B.J."/>
            <person name="Hornburger P."/>
            <person name="Mueller R.-W."/>
            <person name="Bruemmer F."/>
            <person name="Labrenz M."/>
            <person name="Spormann A.M."/>
            <person name="Op Den Camp H."/>
            <person name="Overmann J."/>
            <person name="Amann R."/>
            <person name="Jetten M.S.M."/>
            <person name="Mascher T."/>
            <person name="Medema M.H."/>
            <person name="Devos D.P."/>
            <person name="Kaster A.-K."/>
            <person name="Ovreas L."/>
            <person name="Rohde M."/>
            <person name="Galperin M.Y."/>
            <person name="Jogler C."/>
        </authorList>
    </citation>
    <scope>NUCLEOTIDE SEQUENCE [LARGE SCALE GENOMIC DNA]</scope>
    <source>
        <strain evidence="4 5">CA85</strain>
    </source>
</reference>
<evidence type="ECO:0000256" key="2">
    <source>
        <dbReference type="ARBA" id="ARBA00023180"/>
    </source>
</evidence>
<dbReference type="InterPro" id="IPR037359">
    <property type="entry name" value="NST/OST"/>
</dbReference>
<dbReference type="Gene3D" id="3.40.50.300">
    <property type="entry name" value="P-loop containing nucleotide triphosphate hydrolases"/>
    <property type="match status" value="1"/>
</dbReference>
<sequence length="198" mass="23027">MNPVWELIRILRNPVERAYSSFLYTTAQGFEPETSFAAALDAESQRIEAGWHHIWHYTEMGYYCQQLAPFLEAFGRERVMVLIYEQLCQSDPDLIRSVAEFIGAAPERCPDDCSIVNTSGVPRHEMIGLLGTAVHRYPKMKSILKRGLPHRWLEQARSAGLRKPPMRMRDRQRLNALFKREVTDLEQLLDIQLPQWQT</sequence>
<dbReference type="PANTHER" id="PTHR10605">
    <property type="entry name" value="HEPARAN SULFATE SULFOTRANSFERASE"/>
    <property type="match status" value="1"/>
</dbReference>
<name>A0A5C5XQ29_9BACT</name>
<dbReference type="GO" id="GO:0008146">
    <property type="term" value="F:sulfotransferase activity"/>
    <property type="evidence" value="ECO:0007669"/>
    <property type="project" value="InterPro"/>
</dbReference>
<evidence type="ECO:0000256" key="1">
    <source>
        <dbReference type="ARBA" id="ARBA00022679"/>
    </source>
</evidence>
<protein>
    <submittedName>
        <fullName evidence="4">Sulfotransferase domain protein</fullName>
    </submittedName>
</protein>
<dbReference type="SUPFAM" id="SSF52540">
    <property type="entry name" value="P-loop containing nucleoside triphosphate hydrolases"/>
    <property type="match status" value="1"/>
</dbReference>
<dbReference type="AlphaFoldDB" id="A0A5C5XQ29"/>
<dbReference type="InterPro" id="IPR027417">
    <property type="entry name" value="P-loop_NTPase"/>
</dbReference>
<evidence type="ECO:0000313" key="5">
    <source>
        <dbReference type="Proteomes" id="UP000318053"/>
    </source>
</evidence>
<dbReference type="Pfam" id="PF00685">
    <property type="entry name" value="Sulfotransfer_1"/>
    <property type="match status" value="1"/>
</dbReference>
<evidence type="ECO:0000259" key="3">
    <source>
        <dbReference type="Pfam" id="PF00685"/>
    </source>
</evidence>
<keyword evidence="5" id="KW-1185">Reference proteome</keyword>
<proteinExistence type="predicted"/>
<dbReference type="Proteomes" id="UP000318053">
    <property type="component" value="Unassembled WGS sequence"/>
</dbReference>
<dbReference type="EMBL" id="SJPK01000007">
    <property type="protein sequence ID" value="TWT65336.1"/>
    <property type="molecule type" value="Genomic_DNA"/>
</dbReference>
<accession>A0A5C5XQ29</accession>
<keyword evidence="2" id="KW-0325">Glycoprotein</keyword>
<dbReference type="InterPro" id="IPR000863">
    <property type="entry name" value="Sulfotransferase_dom"/>
</dbReference>
<keyword evidence="1 4" id="KW-0808">Transferase</keyword>
<dbReference type="OrthoDB" id="9797480at2"/>
<dbReference type="RefSeq" id="WP_146392168.1">
    <property type="nucleotide sequence ID" value="NZ_SJPK01000007.1"/>
</dbReference>
<gene>
    <name evidence="4" type="ORF">CA85_32480</name>
</gene>
<organism evidence="4 5">
    <name type="scientific">Allorhodopirellula solitaria</name>
    <dbReference type="NCBI Taxonomy" id="2527987"/>
    <lineage>
        <taxon>Bacteria</taxon>
        <taxon>Pseudomonadati</taxon>
        <taxon>Planctomycetota</taxon>
        <taxon>Planctomycetia</taxon>
        <taxon>Pirellulales</taxon>
        <taxon>Pirellulaceae</taxon>
        <taxon>Allorhodopirellula</taxon>
    </lineage>
</organism>
<comment type="caution">
    <text evidence="4">The sequence shown here is derived from an EMBL/GenBank/DDBJ whole genome shotgun (WGS) entry which is preliminary data.</text>
</comment>
<feature type="domain" description="Sulfotransferase" evidence="3">
    <location>
        <begin position="7"/>
        <end position="183"/>
    </location>
</feature>
<dbReference type="PANTHER" id="PTHR10605:SF56">
    <property type="entry name" value="BIFUNCTIONAL HEPARAN SULFATE N-DEACETYLASE_N-SULFOTRANSFERASE"/>
    <property type="match status" value="1"/>
</dbReference>
<evidence type="ECO:0000313" key="4">
    <source>
        <dbReference type="EMBL" id="TWT65336.1"/>
    </source>
</evidence>